<keyword evidence="3" id="KW-1185">Reference proteome</keyword>
<comment type="caution">
    <text evidence="2">The sequence shown here is derived from an EMBL/GenBank/DDBJ whole genome shotgun (WGS) entry which is preliminary data.</text>
</comment>
<dbReference type="HOGENOM" id="CLU_1861776_0_0_9"/>
<dbReference type="EMBL" id="ADLN01000027">
    <property type="protein sequence ID" value="EHI60311.1"/>
    <property type="molecule type" value="Genomic_DNA"/>
</dbReference>
<evidence type="ECO:0000313" key="2">
    <source>
        <dbReference type="EMBL" id="EHI60311.1"/>
    </source>
</evidence>
<evidence type="ECO:0000256" key="1">
    <source>
        <dbReference type="SAM" id="Phobius"/>
    </source>
</evidence>
<sequence>MEKQSQKLRETMSEEDFTILMKQIESSNAGQEKYARKQYIMSQITAAASIVILGIVLYVAVTLLPKANATFDNLELVMGNLQVITSELADTDIDGMINNVNRLVTSSQQDVEDALSKVNAIDFDSLNKAIKDLSDVIAPLAKFVNLF</sequence>
<organism evidence="2 3">
    <name type="scientific">Hungatella hathewayi WAL-18680</name>
    <dbReference type="NCBI Taxonomy" id="742737"/>
    <lineage>
        <taxon>Bacteria</taxon>
        <taxon>Bacillati</taxon>
        <taxon>Bacillota</taxon>
        <taxon>Clostridia</taxon>
        <taxon>Lachnospirales</taxon>
        <taxon>Lachnospiraceae</taxon>
        <taxon>Hungatella</taxon>
    </lineage>
</organism>
<dbReference type="Proteomes" id="UP000005384">
    <property type="component" value="Unassembled WGS sequence"/>
</dbReference>
<name>G5IDX3_9FIRM</name>
<dbReference type="RefSeq" id="WP_006779683.1">
    <property type="nucleotide sequence ID" value="NZ_CP040506.1"/>
</dbReference>
<accession>G5IDX3</accession>
<protein>
    <submittedName>
        <fullName evidence="2">Uncharacterized protein</fullName>
    </submittedName>
</protein>
<keyword evidence="1" id="KW-0472">Membrane</keyword>
<proteinExistence type="predicted"/>
<dbReference type="AlphaFoldDB" id="G5IDX3"/>
<feature type="transmembrane region" description="Helical" evidence="1">
    <location>
        <begin position="44"/>
        <end position="64"/>
    </location>
</feature>
<reference evidence="2 3" key="1">
    <citation type="submission" date="2011-08" db="EMBL/GenBank/DDBJ databases">
        <title>The Genome Sequence of Clostridium hathewayi WAL-18680.</title>
        <authorList>
            <consortium name="The Broad Institute Genome Sequencing Platform"/>
            <person name="Earl A."/>
            <person name="Ward D."/>
            <person name="Feldgarden M."/>
            <person name="Gevers D."/>
            <person name="Finegold S.M."/>
            <person name="Summanen P.H."/>
            <person name="Molitoris D.R."/>
            <person name="Song M."/>
            <person name="Daigneault M."/>
            <person name="Allen-Vercoe E."/>
            <person name="Young S.K."/>
            <person name="Zeng Q."/>
            <person name="Gargeya S."/>
            <person name="Fitzgerald M."/>
            <person name="Haas B."/>
            <person name="Abouelleil A."/>
            <person name="Alvarado L."/>
            <person name="Arachchi H.M."/>
            <person name="Berlin A."/>
            <person name="Brown A."/>
            <person name="Chapman S.B."/>
            <person name="Chen Z."/>
            <person name="Dunbar C."/>
            <person name="Freedman E."/>
            <person name="Gearin G."/>
            <person name="Gellesch M."/>
            <person name="Goldberg J."/>
            <person name="Griggs A."/>
            <person name="Gujja S."/>
            <person name="Heiman D."/>
            <person name="Howarth C."/>
            <person name="Larson L."/>
            <person name="Lui A."/>
            <person name="MacDonald P.J.P."/>
            <person name="Montmayeur A."/>
            <person name="Murphy C."/>
            <person name="Neiman D."/>
            <person name="Pearson M."/>
            <person name="Priest M."/>
            <person name="Roberts A."/>
            <person name="Saif S."/>
            <person name="Shea T."/>
            <person name="Shenoy N."/>
            <person name="Sisk P."/>
            <person name="Stolte C."/>
            <person name="Sykes S."/>
            <person name="Wortman J."/>
            <person name="Nusbaum C."/>
            <person name="Birren B."/>
        </authorList>
    </citation>
    <scope>NUCLEOTIDE SEQUENCE [LARGE SCALE GENOMIC DNA]</scope>
    <source>
        <strain evidence="2 3">WAL-18680</strain>
    </source>
</reference>
<evidence type="ECO:0000313" key="3">
    <source>
        <dbReference type="Proteomes" id="UP000005384"/>
    </source>
</evidence>
<keyword evidence="1" id="KW-0812">Transmembrane</keyword>
<keyword evidence="1" id="KW-1133">Transmembrane helix</keyword>
<gene>
    <name evidence="2" type="ORF">HMPREF9473_01700</name>
</gene>
<dbReference type="PATRIC" id="fig|742737.3.peg.1725"/>